<keyword evidence="3" id="KW-1185">Reference proteome</keyword>
<sequence>MPHHISQACHAKLLAHRLFHTKSFRGDLIVHEAPKPHRQEYVCPTTTLLSWAMESVLILTTSQCRCKPPPLPSRDHRRKPPPRKQPHQCSAWIAQMSAARRSLIRG</sequence>
<feature type="compositionally biased region" description="Basic residues" evidence="1">
    <location>
        <begin position="75"/>
        <end position="86"/>
    </location>
</feature>
<gene>
    <name evidence="2" type="ORF">FH972_026111</name>
</gene>
<evidence type="ECO:0000256" key="1">
    <source>
        <dbReference type="SAM" id="MobiDB-lite"/>
    </source>
</evidence>
<proteinExistence type="predicted"/>
<comment type="caution">
    <text evidence="2">The sequence shown here is derived from an EMBL/GenBank/DDBJ whole genome shotgun (WGS) entry which is preliminary data.</text>
</comment>
<evidence type="ECO:0000313" key="3">
    <source>
        <dbReference type="Proteomes" id="UP000327013"/>
    </source>
</evidence>
<organism evidence="2 3">
    <name type="scientific">Carpinus fangiana</name>
    <dbReference type="NCBI Taxonomy" id="176857"/>
    <lineage>
        <taxon>Eukaryota</taxon>
        <taxon>Viridiplantae</taxon>
        <taxon>Streptophyta</taxon>
        <taxon>Embryophyta</taxon>
        <taxon>Tracheophyta</taxon>
        <taxon>Spermatophyta</taxon>
        <taxon>Magnoliopsida</taxon>
        <taxon>eudicotyledons</taxon>
        <taxon>Gunneridae</taxon>
        <taxon>Pentapetalae</taxon>
        <taxon>rosids</taxon>
        <taxon>fabids</taxon>
        <taxon>Fagales</taxon>
        <taxon>Betulaceae</taxon>
        <taxon>Carpinus</taxon>
    </lineage>
</organism>
<dbReference type="AlphaFoldDB" id="A0A5N6L304"/>
<protein>
    <submittedName>
        <fullName evidence="2">Uncharacterized protein</fullName>
    </submittedName>
</protein>
<dbReference type="Proteomes" id="UP000327013">
    <property type="component" value="Unassembled WGS sequence"/>
</dbReference>
<reference evidence="2 3" key="1">
    <citation type="submission" date="2019-06" db="EMBL/GenBank/DDBJ databases">
        <title>A chromosomal-level reference genome of Carpinus fangiana (Coryloideae, Betulaceae).</title>
        <authorList>
            <person name="Yang X."/>
            <person name="Wang Z."/>
            <person name="Zhang L."/>
            <person name="Hao G."/>
            <person name="Liu J."/>
            <person name="Yang Y."/>
        </authorList>
    </citation>
    <scope>NUCLEOTIDE SEQUENCE [LARGE SCALE GENOMIC DNA]</scope>
    <source>
        <strain evidence="2">Cfa_2016G</strain>
        <tissue evidence="2">Leaf</tissue>
    </source>
</reference>
<name>A0A5N6L304_9ROSI</name>
<evidence type="ECO:0000313" key="2">
    <source>
        <dbReference type="EMBL" id="KAB8648453.1"/>
    </source>
</evidence>
<accession>A0A5N6L304</accession>
<feature type="region of interest" description="Disordered" evidence="1">
    <location>
        <begin position="68"/>
        <end position="90"/>
    </location>
</feature>
<dbReference type="EMBL" id="VIBQ01000080">
    <property type="protein sequence ID" value="KAB8648453.1"/>
    <property type="molecule type" value="Genomic_DNA"/>
</dbReference>